<keyword evidence="6" id="KW-0325">Glycoprotein</keyword>
<dbReference type="PANTHER" id="PTHR15549">
    <property type="entry name" value="PAIRED IMMUNOGLOBULIN-LIKE TYPE 2 RECEPTOR"/>
    <property type="match status" value="1"/>
</dbReference>
<dbReference type="OMA" id="CEYLTYH"/>
<feature type="chain" id="PRO_5004451210" description="CFEM domain-containing protein" evidence="16">
    <location>
        <begin position="23"/>
        <end position="258"/>
    </location>
</feature>
<keyword evidence="13" id="KW-0349">Heme</keyword>
<keyword evidence="9 15" id="KW-1133">Transmembrane helix</keyword>
<keyword evidence="8 16" id="KW-0732">Signal</keyword>
<evidence type="ECO:0000256" key="9">
    <source>
        <dbReference type="ARBA" id="ARBA00022989"/>
    </source>
</evidence>
<dbReference type="InterPro" id="IPR008427">
    <property type="entry name" value="Extracellular_membr_CFEM_dom"/>
</dbReference>
<dbReference type="GO" id="GO:0046872">
    <property type="term" value="F:metal ion binding"/>
    <property type="evidence" value="ECO:0007669"/>
    <property type="project" value="UniProtKB-UniRule"/>
</dbReference>
<evidence type="ECO:0000256" key="14">
    <source>
        <dbReference type="SAM" id="MobiDB-lite"/>
    </source>
</evidence>
<gene>
    <name evidence="18" type="ORF">W97_09151</name>
</gene>
<evidence type="ECO:0000256" key="6">
    <source>
        <dbReference type="ARBA" id="ARBA00022622"/>
    </source>
</evidence>
<comment type="caution">
    <text evidence="13">Lacks conserved residue(s) required for the propagation of feature annotation.</text>
</comment>
<evidence type="ECO:0000313" key="18">
    <source>
        <dbReference type="EMBL" id="EON69887.1"/>
    </source>
</evidence>
<feature type="region of interest" description="Disordered" evidence="14">
    <location>
        <begin position="132"/>
        <end position="154"/>
    </location>
</feature>
<dbReference type="GO" id="GO:0071944">
    <property type="term" value="C:cell periphery"/>
    <property type="evidence" value="ECO:0007669"/>
    <property type="project" value="UniProtKB-ARBA"/>
</dbReference>
<keyword evidence="13" id="KW-0479">Metal-binding</keyword>
<keyword evidence="7 15" id="KW-0812">Transmembrane</keyword>
<evidence type="ECO:0000256" key="4">
    <source>
        <dbReference type="ARBA" id="ARBA00010031"/>
    </source>
</evidence>
<feature type="domain" description="CFEM" evidence="17">
    <location>
        <begin position="1"/>
        <end position="117"/>
    </location>
</feature>
<dbReference type="HOGENOM" id="CLU_1077750_0_0_1"/>
<evidence type="ECO:0000259" key="17">
    <source>
        <dbReference type="PROSITE" id="PS52012"/>
    </source>
</evidence>
<evidence type="ECO:0000256" key="1">
    <source>
        <dbReference type="ARBA" id="ARBA00004167"/>
    </source>
</evidence>
<keyword evidence="13" id="KW-0408">Iron</keyword>
<evidence type="ECO:0000256" key="8">
    <source>
        <dbReference type="ARBA" id="ARBA00022729"/>
    </source>
</evidence>
<dbReference type="PROSITE" id="PS52012">
    <property type="entry name" value="CFEM"/>
    <property type="match status" value="1"/>
</dbReference>
<reference evidence="19" key="1">
    <citation type="submission" date="2012-06" db="EMBL/GenBank/DDBJ databases">
        <title>The genome sequence of Coniosporium apollinis CBS 100218.</title>
        <authorList>
            <consortium name="The Broad Institute Genome Sequencing Platform"/>
            <person name="Cuomo C."/>
            <person name="Gorbushina A."/>
            <person name="Noack S."/>
            <person name="Walker B."/>
            <person name="Young S.K."/>
            <person name="Zeng Q."/>
            <person name="Gargeya S."/>
            <person name="Fitzgerald M."/>
            <person name="Haas B."/>
            <person name="Abouelleil A."/>
            <person name="Alvarado L."/>
            <person name="Arachchi H.M."/>
            <person name="Berlin A.M."/>
            <person name="Chapman S.B."/>
            <person name="Goldberg J."/>
            <person name="Griggs A."/>
            <person name="Gujja S."/>
            <person name="Hansen M."/>
            <person name="Howarth C."/>
            <person name="Imamovic A."/>
            <person name="Larimer J."/>
            <person name="McCowan C."/>
            <person name="Montmayeur A."/>
            <person name="Murphy C."/>
            <person name="Neiman D."/>
            <person name="Pearson M."/>
            <person name="Priest M."/>
            <person name="Roberts A."/>
            <person name="Saif S."/>
            <person name="Shea T."/>
            <person name="Sisk P."/>
            <person name="Sykes S."/>
            <person name="Wortman J."/>
            <person name="Nusbaum C."/>
            <person name="Birren B."/>
        </authorList>
    </citation>
    <scope>NUCLEOTIDE SEQUENCE [LARGE SCALE GENOMIC DNA]</scope>
    <source>
        <strain evidence="19">CBS 100218</strain>
    </source>
</reference>
<evidence type="ECO:0000256" key="10">
    <source>
        <dbReference type="ARBA" id="ARBA00023136"/>
    </source>
</evidence>
<comment type="similarity">
    <text evidence="4">Belongs to the RBT5 family.</text>
</comment>
<feature type="disulfide bond" evidence="13">
    <location>
        <begin position="42"/>
        <end position="49"/>
    </location>
</feature>
<keyword evidence="12" id="KW-0449">Lipoprotein</keyword>
<keyword evidence="6" id="KW-0336">GPI-anchor</keyword>
<keyword evidence="19" id="KW-1185">Reference proteome</keyword>
<comment type="subcellular location">
    <subcellularLocation>
        <location evidence="2">Membrane</location>
        <topology evidence="2">Lipid-anchor</topology>
        <topology evidence="2">GPI-anchor</topology>
    </subcellularLocation>
    <subcellularLocation>
        <location evidence="1">Membrane</location>
        <topology evidence="1">Single-pass membrane protein</topology>
    </subcellularLocation>
    <subcellularLocation>
        <location evidence="3">Secreted</location>
    </subcellularLocation>
</comment>
<dbReference type="GO" id="GO:0005576">
    <property type="term" value="C:extracellular region"/>
    <property type="evidence" value="ECO:0007669"/>
    <property type="project" value="UniProtKB-SubCell"/>
</dbReference>
<evidence type="ECO:0000256" key="16">
    <source>
        <dbReference type="SAM" id="SignalP"/>
    </source>
</evidence>
<dbReference type="RefSeq" id="XP_007785204.1">
    <property type="nucleotide sequence ID" value="XM_007787014.1"/>
</dbReference>
<keyword evidence="5" id="KW-0964">Secreted</keyword>
<name>R7Z6U2_CONA1</name>
<evidence type="ECO:0000256" key="11">
    <source>
        <dbReference type="ARBA" id="ARBA00023157"/>
    </source>
</evidence>
<accession>R7Z6U2</accession>
<dbReference type="AlphaFoldDB" id="R7Z6U2"/>
<dbReference type="Pfam" id="PF05730">
    <property type="entry name" value="CFEM"/>
    <property type="match status" value="1"/>
</dbReference>
<evidence type="ECO:0000256" key="13">
    <source>
        <dbReference type="PROSITE-ProRule" id="PRU01356"/>
    </source>
</evidence>
<feature type="compositionally biased region" description="Polar residues" evidence="14">
    <location>
        <begin position="197"/>
        <end position="209"/>
    </location>
</feature>
<evidence type="ECO:0000256" key="2">
    <source>
        <dbReference type="ARBA" id="ARBA00004589"/>
    </source>
</evidence>
<organism evidence="18 19">
    <name type="scientific">Coniosporium apollinis (strain CBS 100218)</name>
    <name type="common">Rock-inhabiting black yeast</name>
    <dbReference type="NCBI Taxonomy" id="1168221"/>
    <lineage>
        <taxon>Eukaryota</taxon>
        <taxon>Fungi</taxon>
        <taxon>Dikarya</taxon>
        <taxon>Ascomycota</taxon>
        <taxon>Pezizomycotina</taxon>
        <taxon>Dothideomycetes</taxon>
        <taxon>Dothideomycetes incertae sedis</taxon>
        <taxon>Coniosporium</taxon>
    </lineage>
</organism>
<feature type="region of interest" description="Disordered" evidence="14">
    <location>
        <begin position="191"/>
        <end position="213"/>
    </location>
</feature>
<dbReference type="EMBL" id="JH767638">
    <property type="protein sequence ID" value="EON69887.1"/>
    <property type="molecule type" value="Genomic_DNA"/>
</dbReference>
<dbReference type="OrthoDB" id="10400080at2759"/>
<feature type="transmembrane region" description="Helical" evidence="15">
    <location>
        <begin position="162"/>
        <end position="181"/>
    </location>
</feature>
<dbReference type="GO" id="GO:0098552">
    <property type="term" value="C:side of membrane"/>
    <property type="evidence" value="ECO:0007669"/>
    <property type="project" value="UniProtKB-KW"/>
</dbReference>
<evidence type="ECO:0000313" key="19">
    <source>
        <dbReference type="Proteomes" id="UP000016924"/>
    </source>
</evidence>
<keyword evidence="10 15" id="KW-0472">Membrane</keyword>
<dbReference type="InterPro" id="IPR051694">
    <property type="entry name" value="Immunoregulatory_rcpt-like"/>
</dbReference>
<evidence type="ECO:0000256" key="7">
    <source>
        <dbReference type="ARBA" id="ARBA00022692"/>
    </source>
</evidence>
<dbReference type="eggNOG" id="ENOG502SXAY">
    <property type="taxonomic scope" value="Eukaryota"/>
</dbReference>
<evidence type="ECO:0000256" key="12">
    <source>
        <dbReference type="ARBA" id="ARBA00023288"/>
    </source>
</evidence>
<dbReference type="Proteomes" id="UP000016924">
    <property type="component" value="Unassembled WGS sequence"/>
</dbReference>
<proteinExistence type="inferred from homology"/>
<feature type="binding site" description="axial binding residue" evidence="13">
    <location>
        <position position="46"/>
    </location>
    <ligand>
        <name>heme</name>
        <dbReference type="ChEBI" id="CHEBI:30413"/>
    </ligand>
    <ligandPart>
        <name>Fe</name>
        <dbReference type="ChEBI" id="CHEBI:18248"/>
    </ligandPart>
</feature>
<evidence type="ECO:0000256" key="3">
    <source>
        <dbReference type="ARBA" id="ARBA00004613"/>
    </source>
</evidence>
<keyword evidence="11 13" id="KW-1015">Disulfide bond</keyword>
<dbReference type="GeneID" id="19906462"/>
<feature type="signal peptide" evidence="16">
    <location>
        <begin position="1"/>
        <end position="22"/>
    </location>
</feature>
<evidence type="ECO:0000256" key="5">
    <source>
        <dbReference type="ARBA" id="ARBA00022525"/>
    </source>
</evidence>
<evidence type="ECO:0000256" key="15">
    <source>
        <dbReference type="SAM" id="Phobius"/>
    </source>
</evidence>
<dbReference type="STRING" id="1168221.R7Z6U2"/>
<feature type="compositionally biased region" description="Low complexity" evidence="14">
    <location>
        <begin position="132"/>
        <end position="148"/>
    </location>
</feature>
<sequence length="258" mass="26902">MNLNLLLFTFVAYCVTLGAAHGGDIPVCADACFSAGITLSGCAFDDLVCQCTAKNDFISSYVTTCLFTTHPCSTTDLAQVQGAAHRLCASALANASLINSWPVATATSTPSATANSTGANITSTAQSSASATYSHKHSATSSPTAAPSNDAVSGSLSTGAKAGIGVGAGSLALSAALLFYLRWRRRRRPKHAYSLGDSDSTEQVTTRPSSAPPELKLLELGAFEKPLEFEALERPVELEARERPLELRDTSRIAELPG</sequence>
<protein>
    <recommendedName>
        <fullName evidence="17">CFEM domain-containing protein</fullName>
    </recommendedName>
</protein>